<proteinExistence type="predicted"/>
<keyword evidence="4" id="KW-1185">Reference proteome</keyword>
<accession>A0A6G9YD33</accession>
<keyword evidence="2" id="KW-0812">Transmembrane</keyword>
<dbReference type="EMBL" id="CP046172">
    <property type="protein sequence ID" value="QIS11112.1"/>
    <property type="molecule type" value="Genomic_DNA"/>
</dbReference>
<gene>
    <name evidence="3" type="ORF">F5544_16160</name>
</gene>
<keyword evidence="2" id="KW-0472">Membrane</keyword>
<feature type="transmembrane region" description="Helical" evidence="2">
    <location>
        <begin position="59"/>
        <end position="76"/>
    </location>
</feature>
<feature type="region of interest" description="Disordered" evidence="1">
    <location>
        <begin position="178"/>
        <end position="218"/>
    </location>
</feature>
<keyword evidence="2" id="KW-1133">Transmembrane helix</keyword>
<reference evidence="3 4" key="1">
    <citation type="journal article" date="2019" name="ACS Chem. Biol.">
        <title>Identification and Mobilization of a Cryptic Antibiotic Biosynthesis Gene Locus from a Human-Pathogenic Nocardia Isolate.</title>
        <authorList>
            <person name="Herisse M."/>
            <person name="Ishida K."/>
            <person name="Porter J.L."/>
            <person name="Howden B."/>
            <person name="Hertweck C."/>
            <person name="Stinear T.P."/>
            <person name="Pidot S.J."/>
        </authorList>
    </citation>
    <scope>NUCLEOTIDE SEQUENCE [LARGE SCALE GENOMIC DNA]</scope>
    <source>
        <strain evidence="3 4">AUSMDU00012717</strain>
    </source>
</reference>
<organism evidence="3 4">
    <name type="scientific">Nocardia arthritidis</name>
    <dbReference type="NCBI Taxonomy" id="228602"/>
    <lineage>
        <taxon>Bacteria</taxon>
        <taxon>Bacillati</taxon>
        <taxon>Actinomycetota</taxon>
        <taxon>Actinomycetes</taxon>
        <taxon>Mycobacteriales</taxon>
        <taxon>Nocardiaceae</taxon>
        <taxon>Nocardia</taxon>
    </lineage>
</organism>
<protein>
    <submittedName>
        <fullName evidence="3">DUF1453 domain-containing protein</fullName>
    </submittedName>
</protein>
<evidence type="ECO:0000313" key="3">
    <source>
        <dbReference type="EMBL" id="QIS11112.1"/>
    </source>
</evidence>
<feature type="transmembrane region" description="Helical" evidence="2">
    <location>
        <begin position="96"/>
        <end position="116"/>
    </location>
</feature>
<feature type="transmembrane region" description="Helical" evidence="2">
    <location>
        <begin position="31"/>
        <end position="47"/>
    </location>
</feature>
<name>A0A6G9YD33_9NOCA</name>
<dbReference type="RefSeq" id="WP_174867345.1">
    <property type="nucleotide sequence ID" value="NZ_CP046172.1"/>
</dbReference>
<evidence type="ECO:0000313" key="4">
    <source>
        <dbReference type="Proteomes" id="UP000503540"/>
    </source>
</evidence>
<feature type="compositionally biased region" description="Basic and acidic residues" evidence="1">
    <location>
        <begin position="181"/>
        <end position="196"/>
    </location>
</feature>
<sequence>MSTWLLVAIIVGVIALVIKRFRGEPMDARDIFLTPLILVAIGVFSVTKVKDLSTVDITFLVIGGVIGIAFGAVRGTTVDIFERDGHLWQRYTVKTVVVWVTSFAVGFGVSMVGLALGMHHDARPTTLSIGIGMLGEMLTLGVRAFSTGVPFKQDGKEGGRSNSIIDQTFDRFLTQAQSYGKRGDQPDEERKFDRGSIEQPPTLRDGLQWLNRGRDNRR</sequence>
<dbReference type="KEGG" id="nah:F5544_16160"/>
<evidence type="ECO:0000256" key="1">
    <source>
        <dbReference type="SAM" id="MobiDB-lite"/>
    </source>
</evidence>
<evidence type="ECO:0000256" key="2">
    <source>
        <dbReference type="SAM" id="Phobius"/>
    </source>
</evidence>
<dbReference type="Proteomes" id="UP000503540">
    <property type="component" value="Chromosome"/>
</dbReference>
<dbReference type="AlphaFoldDB" id="A0A6G9YD33"/>